<dbReference type="InterPro" id="IPR013783">
    <property type="entry name" value="Ig-like_fold"/>
</dbReference>
<feature type="transmembrane region" description="Helical" evidence="2">
    <location>
        <begin position="1096"/>
        <end position="1116"/>
    </location>
</feature>
<evidence type="ECO:0000256" key="1">
    <source>
        <dbReference type="SAM" id="MobiDB-lite"/>
    </source>
</evidence>
<feature type="transmembrane region" description="Helical" evidence="2">
    <location>
        <begin position="1271"/>
        <end position="1293"/>
    </location>
</feature>
<dbReference type="InterPro" id="IPR014756">
    <property type="entry name" value="Ig_E-set"/>
</dbReference>
<keyword evidence="4" id="KW-1185">Reference proteome</keyword>
<dbReference type="Gene3D" id="2.60.40.10">
    <property type="entry name" value="Immunoglobulins"/>
    <property type="match status" value="1"/>
</dbReference>
<keyword evidence="2" id="KW-1133">Transmembrane helix</keyword>
<evidence type="ECO:0000256" key="2">
    <source>
        <dbReference type="SAM" id="Phobius"/>
    </source>
</evidence>
<dbReference type="EMBL" id="CYKH01000159">
    <property type="protein sequence ID" value="CUE73911.1"/>
    <property type="molecule type" value="Genomic_DNA"/>
</dbReference>
<keyword evidence="2 3" id="KW-0812">Transmembrane</keyword>
<feature type="region of interest" description="Disordered" evidence="1">
    <location>
        <begin position="1426"/>
        <end position="1466"/>
    </location>
</feature>
<evidence type="ECO:0000313" key="4">
    <source>
        <dbReference type="Proteomes" id="UP000051952"/>
    </source>
</evidence>
<dbReference type="Proteomes" id="UP000051952">
    <property type="component" value="Unassembled WGS sequence"/>
</dbReference>
<dbReference type="SUPFAM" id="SSF81296">
    <property type="entry name" value="E set domains"/>
    <property type="match status" value="1"/>
</dbReference>
<accession>A0A0S4IJ03</accession>
<dbReference type="PANTHER" id="PTHR11319:SF35">
    <property type="entry name" value="OUTER MEMBRANE PROTEIN PMPC-RELATED"/>
    <property type="match status" value="1"/>
</dbReference>
<evidence type="ECO:0000313" key="3">
    <source>
        <dbReference type="EMBL" id="CUE73911.1"/>
    </source>
</evidence>
<reference evidence="4" key="1">
    <citation type="submission" date="2015-09" db="EMBL/GenBank/DDBJ databases">
        <authorList>
            <consortium name="Pathogen Informatics"/>
        </authorList>
    </citation>
    <scope>NUCLEOTIDE SEQUENCE [LARGE SCALE GENOMIC DNA]</scope>
    <source>
        <strain evidence="4">Lake Konstanz</strain>
    </source>
</reference>
<feature type="region of interest" description="Disordered" evidence="1">
    <location>
        <begin position="1796"/>
        <end position="1815"/>
    </location>
</feature>
<organism evidence="3 4">
    <name type="scientific">Bodo saltans</name>
    <name type="common">Flagellated protozoan</name>
    <dbReference type="NCBI Taxonomy" id="75058"/>
    <lineage>
        <taxon>Eukaryota</taxon>
        <taxon>Discoba</taxon>
        <taxon>Euglenozoa</taxon>
        <taxon>Kinetoplastea</taxon>
        <taxon>Metakinetoplastina</taxon>
        <taxon>Eubodonida</taxon>
        <taxon>Bodonidae</taxon>
        <taxon>Bodo</taxon>
    </lineage>
</organism>
<feature type="transmembrane region" description="Helical" evidence="2">
    <location>
        <begin position="1165"/>
        <end position="1192"/>
    </location>
</feature>
<feature type="transmembrane region" description="Helical" evidence="2">
    <location>
        <begin position="1241"/>
        <end position="1259"/>
    </location>
</feature>
<name>A0A0S4IJ03_BODSA</name>
<feature type="transmembrane region" description="Helical" evidence="2">
    <location>
        <begin position="1213"/>
        <end position="1235"/>
    </location>
</feature>
<proteinExistence type="predicted"/>
<feature type="transmembrane region" description="Helical" evidence="2">
    <location>
        <begin position="1299"/>
        <end position="1318"/>
    </location>
</feature>
<feature type="compositionally biased region" description="Polar residues" evidence="1">
    <location>
        <begin position="1438"/>
        <end position="1451"/>
    </location>
</feature>
<sequence>MPLIEVVGTVTFLLATQIGNRSVVIVATSQASPTTAAPWTFAILTIDPFTNETLSAHTSVELLASTTVCNQSVSRAGSVMCPYINRCDASLELDALICAVAMPLVDHTLLVSLPLSGLAKDSELEGAVDLLELPDGSNVTSMAFDVPSSCVMLSMAPTNETLSVHTSVELLASTTVCNQSVSGTAGSIMCPYINRCDASSALGVLVCAVAMPVVDHTLLVALPLLDLVTSSTSVLSTPSLLELPDGSNVTSMAFDVPNSCVMLAMAPLFPTTATSVCRVQVLMDVGTASGLHLVSQLPMILSEATYPVIKTIVSESSTRSLYAVLLSSSDTLGTLFSIQQMSLFGIKIVTPNVVDRIGGTTVTLTGTGFVSSPQPLCVFTDDNGATAMSNGTVLNSTVLHCVAPASDVQDSICNVATVNLRYVERKTTTTLVQMKRPMSAALYSAVTERSSTVRINARSLQLTPTLITVVGYGFVQQDNTARCRHESSDGTAVYFVANATYVNTSLVLCQQPPGVTPTPPSSVLRYSHDGFVYSTENVLFAVVGTFSRVRVSVVADISAANGVVLVAAALTAVPPVKLETLDHLGNVIGAYDDTALQARCSLTSPETARDLTAVEHGILDQASLSATTSSGVAYFDNLVLVMPAAGPLVFYCYAVTNITSVGTASFTVVTGPPHSIVMLSPSTTWLSGVLSSVTLDPSPTLAVADVAGNLISNRSALPLSIGLVYTNTLPVGDLSDPTPADTVVRISASITEDNTYAFSGVSVRSPFGRQVQLRFSASGVPIAATLQLEQARCTASEYANAGRFTCSPCPANAICDGSASVVAEPGYWRSSPGSVVMYECTPADSCSATAACSPGYVGAVCGSCADGYGTSGTGCARCSSSAANWAVTMTIVVALGVLVYVLSVHTVVFTAVEDLAAGLAKELHEDSSIVSVVAKLVISHLQTLALIPARSLRLPQWVMDFLIRTPSFKPNVSYVACAVGSSPYSQMASQLVLVPLLLAGLGAAAFARAFLAHRRYLREAPNALAQMRYQTAQAVALSSRVRFRDVDHAAIAIAMPGSLSAQRAVQNAHMDLLEWYDGDVPDGVPRSAPLPRAPSLYVRTANLCAVVVIVVLFFVYPTLVQTSMQALQCRDIDAGSGGGSYRVLTVDPKTRCSDGDPDYVATRTLAVLVVVFVGAGVLLVAPGIVVLVNAATCGGNMAHTRQLFFFATGGYRLWYWESVAMGRKAAVALALVLAGAGQQQFIAGMWVCGAVALVTTMWRPWSHALCARLDAFGQVSLTLTFMFLGLAYTSSIAESDARLTFILVLVLIINIAFLLYAVQATWEALHIHLRHEAKSSRAAEELLDQFEGRAHPIMQRKIEDLRQKLQDTQVTAAIRGVPPFRELLLKEATLQRHDDTAACSPHTRSVYGSIYDTEMLQRRASIVPGDELRLPSFGGSNGSPKRSTTDGTSPIHSKLPRRKSVDSDGEELSLASSPVVAFRVTNRTDQQISLSESGADGWALRSTKSILLESVALAASHGSRREAPIEEMIVVDADDSDVERLHVAPLPAPRDGGGMERAPPPRMIAPGDGVGKSTPAVRVVEMTAVHAYQSCSFEAEDAPTALVGMSDAADVDAEATTASLSAEVAASAVAAALAKLNSTMVRRDSVVDVVDNVDVEGLSTLLPALTLSGMIPTGADFGDEDVAYFLAEIDVPADLTDIDLAEVEPPAGFLPIDVDFVSMDQFLDYTCNPRHVLGSGGNDDAAAAASTASAVVPPQSSPAVVPTVFPALVKLNAIPQRLRHVDGHDEVLSDMSGDFDDLIAPQNSSAPQHDKEEDNRRRYALTLENSAFGPCHASRAAWDDDKDDEDAIVVFPASSTVTSRRRSDGCDSIYPSTPSSNMITTPVRGNVATSTGILVSSKIPQGVAQLAIGRRRHRSGGGSESNLQMSLSATFVASPTSGRYRRASNTSTGDAQLLVEVLRDLQTAYSTLPQIPPPPLESIGMELSSSINGRTLSLGNILRVRIIASAWPKPQ</sequence>
<feature type="transmembrane region" description="Helical" evidence="2">
    <location>
        <begin position="991"/>
        <end position="1011"/>
    </location>
</feature>
<keyword evidence="2" id="KW-0472">Membrane</keyword>
<gene>
    <name evidence="3" type="ORF">BSAL_55500</name>
</gene>
<feature type="transmembrane region" description="Helical" evidence="2">
    <location>
        <begin position="885"/>
        <end position="908"/>
    </location>
</feature>
<protein>
    <submittedName>
        <fullName evidence="3">Transmembrane protein, putative</fullName>
    </submittedName>
</protein>
<dbReference type="PANTHER" id="PTHR11319">
    <property type="entry name" value="G PROTEIN-COUPLED RECEPTOR-RELATED"/>
    <property type="match status" value="1"/>
</dbReference>
<dbReference type="VEuPathDB" id="TriTrypDB:BSAL_55500"/>